<evidence type="ECO:0000259" key="2">
    <source>
        <dbReference type="Pfam" id="PF01558"/>
    </source>
</evidence>
<dbReference type="InterPro" id="IPR019752">
    <property type="entry name" value="Pyrv/ketoisovalerate_OxRed_cat"/>
</dbReference>
<dbReference type="GO" id="GO:0016903">
    <property type="term" value="F:oxidoreductase activity, acting on the aldehyde or oxo group of donors"/>
    <property type="evidence" value="ECO:0007669"/>
    <property type="project" value="InterPro"/>
</dbReference>
<feature type="domain" description="Pyruvate:ferredoxin oxidoreductase core" evidence="4">
    <location>
        <begin position="479"/>
        <end position="551"/>
    </location>
</feature>
<dbReference type="InterPro" id="IPR029061">
    <property type="entry name" value="THDP-binding"/>
</dbReference>
<dbReference type="GO" id="GO:0006979">
    <property type="term" value="P:response to oxidative stress"/>
    <property type="evidence" value="ECO:0007669"/>
    <property type="project" value="TreeGrafter"/>
</dbReference>
<dbReference type="SUPFAM" id="SSF52922">
    <property type="entry name" value="TK C-terminal domain-like"/>
    <property type="match status" value="1"/>
</dbReference>
<name>A0A2H0YTV4_9BACT</name>
<protein>
    <submittedName>
        <fullName evidence="5">2-oxoacid:acceptor oxidoreductase subunit alpha</fullName>
    </submittedName>
</protein>
<dbReference type="Pfam" id="PF01558">
    <property type="entry name" value="POR"/>
    <property type="match status" value="1"/>
</dbReference>
<accession>A0A2H0YTV4</accession>
<evidence type="ECO:0000259" key="4">
    <source>
        <dbReference type="Pfam" id="PF17147"/>
    </source>
</evidence>
<dbReference type="InterPro" id="IPR050722">
    <property type="entry name" value="Pyruvate:ferred/Flavod_OxRd"/>
</dbReference>
<dbReference type="NCBIfam" id="TIGR03710">
    <property type="entry name" value="OAFO_sf"/>
    <property type="match status" value="1"/>
</dbReference>
<dbReference type="InterPro" id="IPR033412">
    <property type="entry name" value="PFOR_II"/>
</dbReference>
<dbReference type="Proteomes" id="UP000228711">
    <property type="component" value="Unassembled WGS sequence"/>
</dbReference>
<dbReference type="InterPro" id="IPR009014">
    <property type="entry name" value="Transketo_C/PFOR_II"/>
</dbReference>
<dbReference type="PANTHER" id="PTHR32154">
    <property type="entry name" value="PYRUVATE-FLAVODOXIN OXIDOREDUCTASE-RELATED"/>
    <property type="match status" value="1"/>
</dbReference>
<dbReference type="SUPFAM" id="SSF52518">
    <property type="entry name" value="Thiamin diphosphate-binding fold (THDP-binding)"/>
    <property type="match status" value="1"/>
</dbReference>
<dbReference type="PANTHER" id="PTHR32154:SF20">
    <property type="entry name" value="2-OXOGLUTARATE OXIDOREDUCTASE SUBUNIT KORA"/>
    <property type="match status" value="1"/>
</dbReference>
<dbReference type="Gene3D" id="3.40.920.10">
    <property type="entry name" value="Pyruvate-ferredoxin oxidoreductase, PFOR, domain III"/>
    <property type="match status" value="1"/>
</dbReference>
<feature type="domain" description="Pyruvate/ketoisovalerate oxidoreductase catalytic" evidence="2">
    <location>
        <begin position="16"/>
        <end position="181"/>
    </location>
</feature>
<dbReference type="AlphaFoldDB" id="A0A2H0YTV4"/>
<dbReference type="Gene3D" id="3.40.50.970">
    <property type="match status" value="1"/>
</dbReference>
<dbReference type="SUPFAM" id="SSF53323">
    <property type="entry name" value="Pyruvate-ferredoxin oxidoreductase, PFOR, domain III"/>
    <property type="match status" value="1"/>
</dbReference>
<dbReference type="InterPro" id="IPR002880">
    <property type="entry name" value="Pyrv_Fd/Flavodoxin_OxRdtase_N"/>
</dbReference>
<dbReference type="Pfam" id="PF01855">
    <property type="entry name" value="POR_N"/>
    <property type="match status" value="1"/>
</dbReference>
<dbReference type="CDD" id="cd07034">
    <property type="entry name" value="TPP_PYR_PFOR_IOR-alpha_like"/>
    <property type="match status" value="1"/>
</dbReference>
<dbReference type="FunFam" id="3.40.50.970:FF:000022">
    <property type="entry name" value="2-oxoglutarate ferredoxin oxidoreductase alpha subunit"/>
    <property type="match status" value="1"/>
</dbReference>
<dbReference type="EMBL" id="PEXV01000143">
    <property type="protein sequence ID" value="PIS41183.1"/>
    <property type="molecule type" value="Genomic_DNA"/>
</dbReference>
<evidence type="ECO:0000259" key="3">
    <source>
        <dbReference type="Pfam" id="PF01855"/>
    </source>
</evidence>
<keyword evidence="1" id="KW-0560">Oxidoreductase</keyword>
<dbReference type="InterPro" id="IPR022367">
    <property type="entry name" value="2-oxoacid/accept_OxRdtase_asu"/>
</dbReference>
<evidence type="ECO:0000256" key="1">
    <source>
        <dbReference type="ARBA" id="ARBA00023002"/>
    </source>
</evidence>
<dbReference type="InterPro" id="IPR002869">
    <property type="entry name" value="Pyrv_flavodox_OxRed_cen"/>
</dbReference>
<proteinExistence type="predicted"/>
<evidence type="ECO:0000313" key="6">
    <source>
        <dbReference type="Proteomes" id="UP000228711"/>
    </source>
</evidence>
<dbReference type="Gene3D" id="3.40.50.920">
    <property type="match status" value="1"/>
</dbReference>
<organism evidence="5 6">
    <name type="scientific">Candidatus Kerfeldbacteria bacterium CG08_land_8_20_14_0_20_42_7</name>
    <dbReference type="NCBI Taxonomy" id="2014245"/>
    <lineage>
        <taxon>Bacteria</taxon>
        <taxon>Candidatus Kerfeldiibacteriota</taxon>
    </lineage>
</organism>
<reference evidence="6" key="1">
    <citation type="submission" date="2017-09" db="EMBL/GenBank/DDBJ databases">
        <title>Depth-based differentiation of microbial function through sediment-hosted aquifers and enrichment of novel symbionts in the deep terrestrial subsurface.</title>
        <authorList>
            <person name="Probst A.J."/>
            <person name="Ladd B."/>
            <person name="Jarett J.K."/>
            <person name="Geller-Mcgrath D.E."/>
            <person name="Sieber C.M.K."/>
            <person name="Emerson J.B."/>
            <person name="Anantharaman K."/>
            <person name="Thomas B.C."/>
            <person name="Malmstrom R."/>
            <person name="Stieglmeier M."/>
            <person name="Klingl A."/>
            <person name="Woyke T."/>
            <person name="Ryan C.M."/>
            <person name="Banfield J.F."/>
        </authorList>
    </citation>
    <scope>NUCLEOTIDE SEQUENCE [LARGE SCALE GENOMIC DNA]</scope>
</reference>
<evidence type="ECO:0000313" key="5">
    <source>
        <dbReference type="EMBL" id="PIS41183.1"/>
    </source>
</evidence>
<dbReference type="Pfam" id="PF17147">
    <property type="entry name" value="PFOR_II"/>
    <property type="match status" value="1"/>
</dbReference>
<gene>
    <name evidence="5" type="ORF">COT25_04485</name>
</gene>
<sequence>MKKIVNNVTWKISGEAGEGIMVTGLLFSKSCVRAGLKAFDYTEYPSLIRGGHNTYLTQVGEEDVFSHDRSVEILVALNQESIVVHIDELSAGGAVLFDPDDKKVSVEGLRKDILYVPLQMAKIASDIAGNRLMRNTVALGASFALLEFPKEDVHKMLSDVFHSKGKDVIQQNIDTFNGGYDSVSKQQVDRFGWKIEKKKPKGDIVVTGNEAIAIGAIAGGCKFYSAYPMTPASSILGYMADHAEQYGMVVKHAEDEISVINMAIGAGHMGTRSMCATSGGGFALMNEGYGLAAITETPVVIVLVQRPGPATGLPTWTGQGDLQYALHAAQGEFPRFVVAPGDVIEAFEMTAEALNIAEEYQTPVILISDKQLAESHQTVAPFDSSHFEIRRGKQVTQKELDAGTVFFRYESTVKDGVSPRSFPGMKNGIYVANSDEHDGKGFSEESSENAIAMFKKRQRKFDTFKSQMPQPQLIGDKNADVTFVFWGSVKGAVVESIKRLKEYNVTTNYLQIAWVSPFPDETVTKVLKDAKRPVLVENNMEGQLGNLIREKTGFDIKDKILKFDGRPFFSEEIAAYIIKK</sequence>
<feature type="domain" description="Pyruvate flavodoxin/ferredoxin oxidoreductase pyrimidine binding" evidence="3">
    <location>
        <begin position="215"/>
        <end position="453"/>
    </location>
</feature>
<comment type="caution">
    <text evidence="5">The sequence shown here is derived from an EMBL/GenBank/DDBJ whole genome shotgun (WGS) entry which is preliminary data.</text>
</comment>